<sequence>MSWDRVTLFVLASFGCLTLLLTQISEVLSRVPPIIRAWRRVQNELRRGDHDRSAADRSAPEEPAEEGGEESSGGTTEQGLR</sequence>
<dbReference type="Proteomes" id="UP000263377">
    <property type="component" value="Unassembled WGS sequence"/>
</dbReference>
<accession>A0A372ZV76</accession>
<feature type="compositionally biased region" description="Basic and acidic residues" evidence="1">
    <location>
        <begin position="45"/>
        <end position="60"/>
    </location>
</feature>
<evidence type="ECO:0000256" key="1">
    <source>
        <dbReference type="SAM" id="MobiDB-lite"/>
    </source>
</evidence>
<feature type="region of interest" description="Disordered" evidence="1">
    <location>
        <begin position="45"/>
        <end position="81"/>
    </location>
</feature>
<evidence type="ECO:0000313" key="2">
    <source>
        <dbReference type="EMBL" id="RGD59207.1"/>
    </source>
</evidence>
<feature type="compositionally biased region" description="Low complexity" evidence="1">
    <location>
        <begin position="72"/>
        <end position="81"/>
    </location>
</feature>
<evidence type="ECO:0000313" key="3">
    <source>
        <dbReference type="Proteomes" id="UP000263377"/>
    </source>
</evidence>
<name>A0A372ZV76_9ACTN</name>
<protein>
    <submittedName>
        <fullName evidence="2">Uncharacterized protein</fullName>
    </submittedName>
</protein>
<proteinExistence type="predicted"/>
<gene>
    <name evidence="2" type="ORF">DR950_16720</name>
</gene>
<dbReference type="EMBL" id="QVIG01000001">
    <property type="protein sequence ID" value="RGD59207.1"/>
    <property type="molecule type" value="Genomic_DNA"/>
</dbReference>
<organism evidence="2 3">
    <name type="scientific">Kitasatospora xanthocidica</name>
    <dbReference type="NCBI Taxonomy" id="83382"/>
    <lineage>
        <taxon>Bacteria</taxon>
        <taxon>Bacillati</taxon>
        <taxon>Actinomycetota</taxon>
        <taxon>Actinomycetes</taxon>
        <taxon>Kitasatosporales</taxon>
        <taxon>Streptomycetaceae</taxon>
        <taxon>Kitasatospora</taxon>
    </lineage>
</organism>
<keyword evidence="3" id="KW-1185">Reference proteome</keyword>
<reference evidence="2 3" key="1">
    <citation type="submission" date="2018-08" db="EMBL/GenBank/DDBJ databases">
        <title>Diversity &amp; Physiological Properties of Lignin-Decomposing Actinobacteria from Soil.</title>
        <authorList>
            <person name="Roh S.G."/>
            <person name="Kim S.B."/>
        </authorList>
    </citation>
    <scope>NUCLEOTIDE SEQUENCE [LARGE SCALE GENOMIC DNA]</scope>
    <source>
        <strain evidence="2 3">MMS17-GH009</strain>
    </source>
</reference>
<dbReference type="PROSITE" id="PS51257">
    <property type="entry name" value="PROKAR_LIPOPROTEIN"/>
    <property type="match status" value="1"/>
</dbReference>
<comment type="caution">
    <text evidence="2">The sequence shown here is derived from an EMBL/GenBank/DDBJ whole genome shotgun (WGS) entry which is preliminary data.</text>
</comment>
<dbReference type="AlphaFoldDB" id="A0A372ZV76"/>